<feature type="domain" description="Glucose-methanol-choline oxidoreductase C-terminal" evidence="2">
    <location>
        <begin position="64"/>
        <end position="146"/>
    </location>
</feature>
<dbReference type="Proteomes" id="UP000886523">
    <property type="component" value="Unassembled WGS sequence"/>
</dbReference>
<sequence>MCSFPSSPKNFLLFLFLASEHPNFRCLSPHALTRTAEKGFVPSPGKTPEPNTHYHSVLVVNTHPISRGTVHIQSADPLAKPTVDPGYLSSVTDLDILAHGMRFARAASPHRHSLLKEMVIENVEPTWVGDNGDDEAVREYVRNELQSI</sequence>
<dbReference type="Gene3D" id="3.30.560.10">
    <property type="entry name" value="Glucose Oxidase, domain 3"/>
    <property type="match status" value="1"/>
</dbReference>
<dbReference type="OrthoDB" id="269227at2759"/>
<evidence type="ECO:0000313" key="3">
    <source>
        <dbReference type="EMBL" id="KAF9510525.1"/>
    </source>
</evidence>
<keyword evidence="4" id="KW-1185">Reference proteome</keyword>
<evidence type="ECO:0000256" key="1">
    <source>
        <dbReference type="ARBA" id="ARBA00001974"/>
    </source>
</evidence>
<dbReference type="InterPro" id="IPR007867">
    <property type="entry name" value="GMC_OxRtase_C"/>
</dbReference>
<dbReference type="AlphaFoldDB" id="A0A9P6ASA1"/>
<organism evidence="3 4">
    <name type="scientific">Hydnum rufescens UP504</name>
    <dbReference type="NCBI Taxonomy" id="1448309"/>
    <lineage>
        <taxon>Eukaryota</taxon>
        <taxon>Fungi</taxon>
        <taxon>Dikarya</taxon>
        <taxon>Basidiomycota</taxon>
        <taxon>Agaricomycotina</taxon>
        <taxon>Agaricomycetes</taxon>
        <taxon>Cantharellales</taxon>
        <taxon>Hydnaceae</taxon>
        <taxon>Hydnum</taxon>
    </lineage>
</organism>
<dbReference type="Pfam" id="PF05199">
    <property type="entry name" value="GMC_oxred_C"/>
    <property type="match status" value="1"/>
</dbReference>
<comment type="cofactor">
    <cofactor evidence="1">
        <name>FAD</name>
        <dbReference type="ChEBI" id="CHEBI:57692"/>
    </cofactor>
</comment>
<dbReference type="SUPFAM" id="SSF54373">
    <property type="entry name" value="FAD-linked reductases, C-terminal domain"/>
    <property type="match status" value="1"/>
</dbReference>
<protein>
    <recommendedName>
        <fullName evidence="2">Glucose-methanol-choline oxidoreductase C-terminal domain-containing protein</fullName>
    </recommendedName>
</protein>
<name>A0A9P6ASA1_9AGAM</name>
<dbReference type="EMBL" id="MU129015">
    <property type="protein sequence ID" value="KAF9510525.1"/>
    <property type="molecule type" value="Genomic_DNA"/>
</dbReference>
<reference evidence="3" key="1">
    <citation type="journal article" date="2020" name="Nat. Commun.">
        <title>Large-scale genome sequencing of mycorrhizal fungi provides insights into the early evolution of symbiotic traits.</title>
        <authorList>
            <person name="Miyauchi S."/>
            <person name="Kiss E."/>
            <person name="Kuo A."/>
            <person name="Drula E."/>
            <person name="Kohler A."/>
            <person name="Sanchez-Garcia M."/>
            <person name="Morin E."/>
            <person name="Andreopoulos B."/>
            <person name="Barry K.W."/>
            <person name="Bonito G."/>
            <person name="Buee M."/>
            <person name="Carver A."/>
            <person name="Chen C."/>
            <person name="Cichocki N."/>
            <person name="Clum A."/>
            <person name="Culley D."/>
            <person name="Crous P.W."/>
            <person name="Fauchery L."/>
            <person name="Girlanda M."/>
            <person name="Hayes R.D."/>
            <person name="Keri Z."/>
            <person name="LaButti K."/>
            <person name="Lipzen A."/>
            <person name="Lombard V."/>
            <person name="Magnuson J."/>
            <person name="Maillard F."/>
            <person name="Murat C."/>
            <person name="Nolan M."/>
            <person name="Ohm R.A."/>
            <person name="Pangilinan J."/>
            <person name="Pereira M.F."/>
            <person name="Perotto S."/>
            <person name="Peter M."/>
            <person name="Pfister S."/>
            <person name="Riley R."/>
            <person name="Sitrit Y."/>
            <person name="Stielow J.B."/>
            <person name="Szollosi G."/>
            <person name="Zifcakova L."/>
            <person name="Stursova M."/>
            <person name="Spatafora J.W."/>
            <person name="Tedersoo L."/>
            <person name="Vaario L.M."/>
            <person name="Yamada A."/>
            <person name="Yan M."/>
            <person name="Wang P."/>
            <person name="Xu J."/>
            <person name="Bruns T."/>
            <person name="Baldrian P."/>
            <person name="Vilgalys R."/>
            <person name="Dunand C."/>
            <person name="Henrissat B."/>
            <person name="Grigoriev I.V."/>
            <person name="Hibbett D."/>
            <person name="Nagy L.G."/>
            <person name="Martin F.M."/>
        </authorList>
    </citation>
    <scope>NUCLEOTIDE SEQUENCE</scope>
    <source>
        <strain evidence="3">UP504</strain>
    </source>
</reference>
<comment type="caution">
    <text evidence="3">The sequence shown here is derived from an EMBL/GenBank/DDBJ whole genome shotgun (WGS) entry which is preliminary data.</text>
</comment>
<accession>A0A9P6ASA1</accession>
<evidence type="ECO:0000259" key="2">
    <source>
        <dbReference type="Pfam" id="PF05199"/>
    </source>
</evidence>
<proteinExistence type="predicted"/>
<evidence type="ECO:0000313" key="4">
    <source>
        <dbReference type="Proteomes" id="UP000886523"/>
    </source>
</evidence>
<gene>
    <name evidence="3" type="ORF">BS47DRAFT_65188</name>
</gene>
<dbReference type="GO" id="GO:0016614">
    <property type="term" value="F:oxidoreductase activity, acting on CH-OH group of donors"/>
    <property type="evidence" value="ECO:0007669"/>
    <property type="project" value="InterPro"/>
</dbReference>